<proteinExistence type="predicted"/>
<gene>
    <name evidence="1" type="ORF">DSO57_1007055</name>
</gene>
<sequence length="375" mass="42264">MFQNKESKKAQRGISEIPVGNVHVHSPVLVSEEAEFTKIIGGKIDTDFYSLSSTVYYKPSTPLIKSVVKDSGMPTSSQLFTIAKKRNCTNKSKASTTTPTDKTNEPVPRLTDLLQKLNEGEASSTSTVVQKDSQGSYIKMVVFLCWERIPVLQFRRPVLMWSTLMLALETPYVISTKRLKVGNNIHCQIPRMKLVWYAQLCLQDFSFNGVSLKDNQISCALKLLEMVFAVWSNPWSAVGPMPLWYGSDIHEYQLQQAMGSRQPMILVGNLVLSGSKVVYHQRLHHMPEYIEWLLGGMYSVGGKRPKEYAQQESLLWGCILLGLGLAFPYSIGVNRVNFLPIDDSPFLLFTFCWLPNVWIIYVAIATVLIQLCLGL</sequence>
<keyword evidence="2" id="KW-1185">Reference proteome</keyword>
<evidence type="ECO:0000313" key="2">
    <source>
        <dbReference type="Proteomes" id="UP001165960"/>
    </source>
</evidence>
<dbReference type="Proteomes" id="UP001165960">
    <property type="component" value="Unassembled WGS sequence"/>
</dbReference>
<evidence type="ECO:0000313" key="1">
    <source>
        <dbReference type="EMBL" id="KAJ9058972.1"/>
    </source>
</evidence>
<reference evidence="1" key="1">
    <citation type="submission" date="2022-04" db="EMBL/GenBank/DDBJ databases">
        <title>Genome of the entomopathogenic fungus Entomophthora muscae.</title>
        <authorList>
            <person name="Elya C."/>
            <person name="Lovett B.R."/>
            <person name="Lee E."/>
            <person name="Macias A.M."/>
            <person name="Hajek A.E."/>
            <person name="De Bivort B.L."/>
            <person name="Kasson M.T."/>
            <person name="De Fine Licht H.H."/>
            <person name="Stajich J.E."/>
        </authorList>
    </citation>
    <scope>NUCLEOTIDE SEQUENCE</scope>
    <source>
        <strain evidence="1">Berkeley</strain>
    </source>
</reference>
<name>A0ACC2S9A6_9FUNG</name>
<protein>
    <submittedName>
        <fullName evidence="1">Uncharacterized protein</fullName>
    </submittedName>
</protein>
<accession>A0ACC2S9A6</accession>
<comment type="caution">
    <text evidence="1">The sequence shown here is derived from an EMBL/GenBank/DDBJ whole genome shotgun (WGS) entry which is preliminary data.</text>
</comment>
<dbReference type="EMBL" id="QTSX02005700">
    <property type="protein sequence ID" value="KAJ9058972.1"/>
    <property type="molecule type" value="Genomic_DNA"/>
</dbReference>
<organism evidence="1 2">
    <name type="scientific">Entomophthora muscae</name>
    <dbReference type="NCBI Taxonomy" id="34485"/>
    <lineage>
        <taxon>Eukaryota</taxon>
        <taxon>Fungi</taxon>
        <taxon>Fungi incertae sedis</taxon>
        <taxon>Zoopagomycota</taxon>
        <taxon>Entomophthoromycotina</taxon>
        <taxon>Entomophthoromycetes</taxon>
        <taxon>Entomophthorales</taxon>
        <taxon>Entomophthoraceae</taxon>
        <taxon>Entomophthora</taxon>
    </lineage>
</organism>